<dbReference type="EMBL" id="CAJPWZ010000918">
    <property type="protein sequence ID" value="CAG2203392.1"/>
    <property type="molecule type" value="Genomic_DNA"/>
</dbReference>
<comment type="caution">
    <text evidence="1">The sequence shown here is derived from an EMBL/GenBank/DDBJ whole genome shotgun (WGS) entry which is preliminary data.</text>
</comment>
<evidence type="ECO:0000313" key="1">
    <source>
        <dbReference type="EMBL" id="CAG2203392.1"/>
    </source>
</evidence>
<gene>
    <name evidence="1" type="ORF">MEDL_17949</name>
</gene>
<dbReference type="Proteomes" id="UP000683360">
    <property type="component" value="Unassembled WGS sequence"/>
</dbReference>
<evidence type="ECO:0000313" key="2">
    <source>
        <dbReference type="Proteomes" id="UP000683360"/>
    </source>
</evidence>
<dbReference type="OrthoDB" id="2686689at2759"/>
<sequence>MTIGYRIIQRFRNDIDRSSLYQLSPAILRSPNKTVMYKNLSLVAFSSKSAPIDEVNPDDYAPHLQVEGPVSLCIKLPVWYKIEQCAILITKFYGLSTTEQYNSICDDDLDQLLQPIKEENPHIGYRSIQARLKVCGHFCQETRVREALVRLDPAAVAMRWCDVVQRRNFRVAGPKSLCHVDGNHKLIRYLLLFHL</sequence>
<accession>A0A8S3R8N7</accession>
<dbReference type="PANTHER" id="PTHR46791:SF5">
    <property type="entry name" value="CLR5 DOMAIN-CONTAINING PROTEIN-RELATED"/>
    <property type="match status" value="1"/>
</dbReference>
<proteinExistence type="predicted"/>
<protein>
    <submittedName>
        <fullName evidence="1">Uncharacterized protein</fullName>
    </submittedName>
</protein>
<dbReference type="PANTHER" id="PTHR46791">
    <property type="entry name" value="EXPRESSED PROTEIN"/>
    <property type="match status" value="1"/>
</dbReference>
<reference evidence="1" key="1">
    <citation type="submission" date="2021-03" db="EMBL/GenBank/DDBJ databases">
        <authorList>
            <person name="Bekaert M."/>
        </authorList>
    </citation>
    <scope>NUCLEOTIDE SEQUENCE</scope>
</reference>
<keyword evidence="2" id="KW-1185">Reference proteome</keyword>
<dbReference type="AlphaFoldDB" id="A0A8S3R8N7"/>
<organism evidence="1 2">
    <name type="scientific">Mytilus edulis</name>
    <name type="common">Blue mussel</name>
    <dbReference type="NCBI Taxonomy" id="6550"/>
    <lineage>
        <taxon>Eukaryota</taxon>
        <taxon>Metazoa</taxon>
        <taxon>Spiralia</taxon>
        <taxon>Lophotrochozoa</taxon>
        <taxon>Mollusca</taxon>
        <taxon>Bivalvia</taxon>
        <taxon>Autobranchia</taxon>
        <taxon>Pteriomorphia</taxon>
        <taxon>Mytilida</taxon>
        <taxon>Mytiloidea</taxon>
        <taxon>Mytilidae</taxon>
        <taxon>Mytilinae</taxon>
        <taxon>Mytilus</taxon>
    </lineage>
</organism>
<name>A0A8S3R8N7_MYTED</name>